<reference evidence="1 2" key="1">
    <citation type="journal article" date="2017" name="Genome Biol. Evol.">
        <title>Phytophthora megakarya and P. palmivora, closely related causal agents of cacao black pod rot, underwent increases in genome sizes and gene numbers by different mechanisms.</title>
        <authorList>
            <person name="Ali S.S."/>
            <person name="Shao J."/>
            <person name="Lary D.J."/>
            <person name="Kronmiller B."/>
            <person name="Shen D."/>
            <person name="Strem M.D."/>
            <person name="Amoako-Attah I."/>
            <person name="Akrofi A.Y."/>
            <person name="Begoude B.A."/>
            <person name="Ten Hoopen G.M."/>
            <person name="Coulibaly K."/>
            <person name="Kebe B.I."/>
            <person name="Melnick R.L."/>
            <person name="Guiltinan M.J."/>
            <person name="Tyler B.M."/>
            <person name="Meinhardt L.W."/>
            <person name="Bailey B.A."/>
        </authorList>
    </citation>
    <scope>NUCLEOTIDE SEQUENCE [LARGE SCALE GENOMIC DNA]</scope>
    <source>
        <strain evidence="2">sbr112.9</strain>
    </source>
</reference>
<dbReference type="AlphaFoldDB" id="A0A2P4Y9C8"/>
<dbReference type="Proteomes" id="UP000237271">
    <property type="component" value="Unassembled WGS sequence"/>
</dbReference>
<proteinExistence type="predicted"/>
<dbReference type="EMBL" id="NCKW01004871">
    <property type="protein sequence ID" value="POM74424.1"/>
    <property type="molecule type" value="Genomic_DNA"/>
</dbReference>
<evidence type="ECO:0000313" key="2">
    <source>
        <dbReference type="Proteomes" id="UP000237271"/>
    </source>
</evidence>
<comment type="caution">
    <text evidence="1">The sequence shown here is derived from an EMBL/GenBank/DDBJ whole genome shotgun (WGS) entry which is preliminary data.</text>
</comment>
<evidence type="ECO:0000313" key="1">
    <source>
        <dbReference type="EMBL" id="POM74424.1"/>
    </source>
</evidence>
<protein>
    <submittedName>
        <fullName evidence="1">Uncharacterized protein</fullName>
    </submittedName>
</protein>
<name>A0A2P4Y9C8_9STRA</name>
<accession>A0A2P4Y9C8</accession>
<organism evidence="1 2">
    <name type="scientific">Phytophthora palmivora</name>
    <dbReference type="NCBI Taxonomy" id="4796"/>
    <lineage>
        <taxon>Eukaryota</taxon>
        <taxon>Sar</taxon>
        <taxon>Stramenopiles</taxon>
        <taxon>Oomycota</taxon>
        <taxon>Peronosporomycetes</taxon>
        <taxon>Peronosporales</taxon>
        <taxon>Peronosporaceae</taxon>
        <taxon>Phytophthora</taxon>
    </lineage>
</organism>
<gene>
    <name evidence="1" type="ORF">PHPALM_8626</name>
</gene>
<sequence length="190" mass="20802">MIGDVSGALRHIPIDSLSTYRGDSAGVGHQPSTHSQAQLSTPCTHIVTRWVAILWVTCGAVATRASKSTSVQSVSMPTCRIATKCKALGLLWGTKTSAVSIPAEKLAKASRRLHIIISSRFAPIFFRQSKAYATSLAAFRPLVLFYNVAKKPFQSVQNLHQLYERERLSKSTFEPESSRQNVQSTTLAKV</sequence>
<keyword evidence="2" id="KW-1185">Reference proteome</keyword>